<evidence type="ECO:0000313" key="3">
    <source>
        <dbReference type="EMBL" id="SER39275.1"/>
    </source>
</evidence>
<dbReference type="AlphaFoldDB" id="A0A1H9NUD1"/>
<keyword evidence="2" id="KW-0732">Signal</keyword>
<gene>
    <name evidence="3" type="ORF">SAMN04487884_10515</name>
</gene>
<feature type="region of interest" description="Disordered" evidence="1">
    <location>
        <begin position="48"/>
        <end position="70"/>
    </location>
</feature>
<feature type="signal peptide" evidence="2">
    <location>
        <begin position="1"/>
        <end position="25"/>
    </location>
</feature>
<feature type="compositionally biased region" description="Gly residues" evidence="1">
    <location>
        <begin position="48"/>
        <end position="69"/>
    </location>
</feature>
<reference evidence="3 4" key="1">
    <citation type="submission" date="2016-10" db="EMBL/GenBank/DDBJ databases">
        <authorList>
            <person name="de Groot N.N."/>
        </authorList>
    </citation>
    <scope>NUCLEOTIDE SEQUENCE [LARGE SCALE GENOMIC DNA]</scope>
    <source>
        <strain evidence="3 4">AR40</strain>
    </source>
</reference>
<dbReference type="Proteomes" id="UP000182584">
    <property type="component" value="Unassembled WGS sequence"/>
</dbReference>
<organism evidence="3 4">
    <name type="scientific">Butyrivibrio fibrisolvens</name>
    <dbReference type="NCBI Taxonomy" id="831"/>
    <lineage>
        <taxon>Bacteria</taxon>
        <taxon>Bacillati</taxon>
        <taxon>Bacillota</taxon>
        <taxon>Clostridia</taxon>
        <taxon>Lachnospirales</taxon>
        <taxon>Lachnospiraceae</taxon>
        <taxon>Butyrivibrio</taxon>
    </lineage>
</organism>
<sequence length="210" mass="20896">MKKKIMSVWAAALLLCYTCAFSASAATSPTTTNVTIVTNVYITNNGGGSGGGGNSGGGGGGGRSGGGGSSSVPYNSTGAAYVIPRSGSPVRITSSYCGVTDGRAVSTAISPKPGTDSLSDTLMSYVNSVSGGKTVIGPFKLRMYVAGVSVWSGFGTFTSTYGVGNGYEGRNVTIYQIHQDGSVTAASAVVSGGKVSVTMDDMGSFAIVVN</sequence>
<dbReference type="EMBL" id="FOGJ01000005">
    <property type="protein sequence ID" value="SER39275.1"/>
    <property type="molecule type" value="Genomic_DNA"/>
</dbReference>
<evidence type="ECO:0000256" key="2">
    <source>
        <dbReference type="SAM" id="SignalP"/>
    </source>
</evidence>
<name>A0A1H9NUD1_BUTFI</name>
<dbReference type="RefSeq" id="WP_177174870.1">
    <property type="nucleotide sequence ID" value="NZ_FOGJ01000005.1"/>
</dbReference>
<dbReference type="eggNOG" id="ENOG5030F89">
    <property type="taxonomic scope" value="Bacteria"/>
</dbReference>
<feature type="chain" id="PRO_5010361078" evidence="2">
    <location>
        <begin position="26"/>
        <end position="210"/>
    </location>
</feature>
<protein>
    <submittedName>
        <fullName evidence="3">Uncharacterized protein</fullName>
    </submittedName>
</protein>
<accession>A0A1H9NUD1</accession>
<evidence type="ECO:0000313" key="4">
    <source>
        <dbReference type="Proteomes" id="UP000182584"/>
    </source>
</evidence>
<evidence type="ECO:0000256" key="1">
    <source>
        <dbReference type="SAM" id="MobiDB-lite"/>
    </source>
</evidence>
<proteinExistence type="predicted"/>